<evidence type="ECO:0000313" key="8">
    <source>
        <dbReference type="EMBL" id="KAK0603041.1"/>
    </source>
</evidence>
<comment type="caution">
    <text evidence="8">The sequence shown here is derived from an EMBL/GenBank/DDBJ whole genome shotgun (WGS) entry which is preliminary data.</text>
</comment>
<name>A0AA39W6B6_ACESA</name>
<keyword evidence="2" id="KW-0805">Transcription regulation</keyword>
<evidence type="ECO:0000256" key="1">
    <source>
        <dbReference type="ARBA" id="ARBA00004123"/>
    </source>
</evidence>
<evidence type="ECO:0000256" key="3">
    <source>
        <dbReference type="ARBA" id="ARBA00023125"/>
    </source>
</evidence>
<dbReference type="GO" id="GO:0003700">
    <property type="term" value="F:DNA-binding transcription factor activity"/>
    <property type="evidence" value="ECO:0007669"/>
    <property type="project" value="InterPro"/>
</dbReference>
<feature type="domain" description="TCP" evidence="7">
    <location>
        <begin position="33"/>
        <end position="87"/>
    </location>
</feature>
<dbReference type="AlphaFoldDB" id="A0AA39W6B6"/>
<comment type="subcellular location">
    <subcellularLocation>
        <location evidence="1">Nucleus</location>
    </subcellularLocation>
</comment>
<sequence length="184" mass="20710">MNVSSTGSSSISGGGKRDKPDSPKIQDGRRRDRKDRRKMVEGRESRIRLPQLCAARIFQLSQELRFKTEGETIAWLLCKAEPLIIQRTGTGVQFKVSDLFKSHVDPLPPSQPWPPLFNFTASTNYGFSETELLPPSGDHNGVNNPTSENQLLPPFDDFYGIFDLNVPFTTPNDDVDDNEQEDQN</sequence>
<accession>A0AA39W6B6</accession>
<dbReference type="EMBL" id="JAUESC010000002">
    <property type="protein sequence ID" value="KAK0603041.1"/>
    <property type="molecule type" value="Genomic_DNA"/>
</dbReference>
<protein>
    <recommendedName>
        <fullName evidence="7">TCP domain-containing protein</fullName>
    </recommendedName>
</protein>
<gene>
    <name evidence="8" type="ORF">LWI29_000788</name>
</gene>
<dbReference type="PROSITE" id="PS51369">
    <property type="entry name" value="TCP"/>
    <property type="match status" value="1"/>
</dbReference>
<feature type="compositionally biased region" description="Low complexity" evidence="6">
    <location>
        <begin position="1"/>
        <end position="11"/>
    </location>
</feature>
<dbReference type="GO" id="GO:0043565">
    <property type="term" value="F:sequence-specific DNA binding"/>
    <property type="evidence" value="ECO:0007669"/>
    <property type="project" value="TreeGrafter"/>
</dbReference>
<keyword evidence="9" id="KW-1185">Reference proteome</keyword>
<dbReference type="Proteomes" id="UP001168877">
    <property type="component" value="Unassembled WGS sequence"/>
</dbReference>
<dbReference type="PANTHER" id="PTHR31072">
    <property type="entry name" value="TRANSCRIPTION FACTOR TCP4-RELATED"/>
    <property type="match status" value="1"/>
</dbReference>
<keyword evidence="4" id="KW-0804">Transcription</keyword>
<dbReference type="InterPro" id="IPR005333">
    <property type="entry name" value="Transcription_factor_TCP"/>
</dbReference>
<evidence type="ECO:0000256" key="5">
    <source>
        <dbReference type="ARBA" id="ARBA00023242"/>
    </source>
</evidence>
<feature type="compositionally biased region" description="Basic and acidic residues" evidence="6">
    <location>
        <begin position="15"/>
        <end position="30"/>
    </location>
</feature>
<dbReference type="InterPro" id="IPR017887">
    <property type="entry name" value="TF_TCP_subgr"/>
</dbReference>
<keyword evidence="5" id="KW-0539">Nucleus</keyword>
<proteinExistence type="predicted"/>
<evidence type="ECO:0000259" key="7">
    <source>
        <dbReference type="PROSITE" id="PS51369"/>
    </source>
</evidence>
<feature type="region of interest" description="Disordered" evidence="6">
    <location>
        <begin position="1"/>
        <end position="43"/>
    </location>
</feature>
<evidence type="ECO:0000256" key="2">
    <source>
        <dbReference type="ARBA" id="ARBA00023015"/>
    </source>
</evidence>
<reference evidence="8" key="2">
    <citation type="submission" date="2023-06" db="EMBL/GenBank/DDBJ databases">
        <authorList>
            <person name="Swenson N.G."/>
            <person name="Wegrzyn J.L."/>
            <person name="Mcevoy S.L."/>
        </authorList>
    </citation>
    <scope>NUCLEOTIDE SEQUENCE</scope>
    <source>
        <strain evidence="8">NS2018</strain>
        <tissue evidence="8">Leaf</tissue>
    </source>
</reference>
<evidence type="ECO:0000313" key="9">
    <source>
        <dbReference type="Proteomes" id="UP001168877"/>
    </source>
</evidence>
<dbReference type="Pfam" id="PF03634">
    <property type="entry name" value="TCP"/>
    <property type="match status" value="1"/>
</dbReference>
<keyword evidence="3" id="KW-0238">DNA-binding</keyword>
<reference evidence="8" key="1">
    <citation type="journal article" date="2022" name="Plant J.">
        <title>Strategies of tolerance reflected in two North American maple genomes.</title>
        <authorList>
            <person name="McEvoy S.L."/>
            <person name="Sezen U.U."/>
            <person name="Trouern-Trend A."/>
            <person name="McMahon S.M."/>
            <person name="Schaberg P.G."/>
            <person name="Yang J."/>
            <person name="Wegrzyn J.L."/>
            <person name="Swenson N.G."/>
        </authorList>
    </citation>
    <scope>NUCLEOTIDE SEQUENCE</scope>
    <source>
        <strain evidence="8">NS2018</strain>
    </source>
</reference>
<dbReference type="GO" id="GO:0005634">
    <property type="term" value="C:nucleus"/>
    <property type="evidence" value="ECO:0007669"/>
    <property type="project" value="UniProtKB-SubCell"/>
</dbReference>
<dbReference type="PANTHER" id="PTHR31072:SF170">
    <property type="entry name" value="TRANSCRIPTION FACTOR TCP15-RELATED"/>
    <property type="match status" value="1"/>
</dbReference>
<evidence type="ECO:0000256" key="6">
    <source>
        <dbReference type="SAM" id="MobiDB-lite"/>
    </source>
</evidence>
<evidence type="ECO:0000256" key="4">
    <source>
        <dbReference type="ARBA" id="ARBA00023163"/>
    </source>
</evidence>
<organism evidence="8 9">
    <name type="scientific">Acer saccharum</name>
    <name type="common">Sugar maple</name>
    <dbReference type="NCBI Taxonomy" id="4024"/>
    <lineage>
        <taxon>Eukaryota</taxon>
        <taxon>Viridiplantae</taxon>
        <taxon>Streptophyta</taxon>
        <taxon>Embryophyta</taxon>
        <taxon>Tracheophyta</taxon>
        <taxon>Spermatophyta</taxon>
        <taxon>Magnoliopsida</taxon>
        <taxon>eudicotyledons</taxon>
        <taxon>Gunneridae</taxon>
        <taxon>Pentapetalae</taxon>
        <taxon>rosids</taxon>
        <taxon>malvids</taxon>
        <taxon>Sapindales</taxon>
        <taxon>Sapindaceae</taxon>
        <taxon>Hippocastanoideae</taxon>
        <taxon>Acereae</taxon>
        <taxon>Acer</taxon>
    </lineage>
</organism>